<feature type="domain" description="PUM-HD" evidence="9">
    <location>
        <begin position="337"/>
        <end position="678"/>
    </location>
</feature>
<dbReference type="AlphaFoldDB" id="A0A9W7HXK9"/>
<reference evidence="10" key="1">
    <citation type="submission" date="2023-05" db="EMBL/GenBank/DDBJ databases">
        <title>Genome and transcriptome analyses reveal genes involved in the formation of fine ridges on petal epidermal cells in Hibiscus trionum.</title>
        <authorList>
            <person name="Koshimizu S."/>
            <person name="Masuda S."/>
            <person name="Ishii T."/>
            <person name="Shirasu K."/>
            <person name="Hoshino A."/>
            <person name="Arita M."/>
        </authorList>
    </citation>
    <scope>NUCLEOTIDE SEQUENCE</scope>
    <source>
        <strain evidence="10">Hamamatsu line</strain>
    </source>
</reference>
<dbReference type="InterPro" id="IPR016024">
    <property type="entry name" value="ARM-type_fold"/>
</dbReference>
<dbReference type="Proteomes" id="UP001165190">
    <property type="component" value="Unassembled WGS sequence"/>
</dbReference>
<feature type="repeat" description="Pumilio" evidence="7">
    <location>
        <begin position="615"/>
        <end position="652"/>
    </location>
</feature>
<feature type="region of interest" description="Disordered" evidence="8">
    <location>
        <begin position="37"/>
        <end position="58"/>
    </location>
</feature>
<dbReference type="PANTHER" id="PTHR12537">
    <property type="entry name" value="RNA BINDING PROTEIN PUMILIO-RELATED"/>
    <property type="match status" value="1"/>
</dbReference>
<dbReference type="PROSITE" id="PS50303">
    <property type="entry name" value="PUM_HD"/>
    <property type="match status" value="1"/>
</dbReference>
<accession>A0A9W7HXK9</accession>
<evidence type="ECO:0000259" key="9">
    <source>
        <dbReference type="PROSITE" id="PS50303"/>
    </source>
</evidence>
<comment type="subcellular location">
    <subcellularLocation>
        <location evidence="1">Cytoplasm</location>
    </subcellularLocation>
</comment>
<dbReference type="GO" id="GO:0003729">
    <property type="term" value="F:mRNA binding"/>
    <property type="evidence" value="ECO:0007669"/>
    <property type="project" value="TreeGrafter"/>
</dbReference>
<comment type="function">
    <text evidence="6">Sequence-specific RNA-binding protein that regulates translation and mRNA stability by binding the 3'-UTR of target mRNAs.</text>
</comment>
<evidence type="ECO:0000256" key="6">
    <source>
        <dbReference type="ARBA" id="ARBA00058490"/>
    </source>
</evidence>
<evidence type="ECO:0000256" key="8">
    <source>
        <dbReference type="SAM" id="MobiDB-lite"/>
    </source>
</evidence>
<proteinExistence type="predicted"/>
<dbReference type="InterPro" id="IPR001313">
    <property type="entry name" value="Pumilio_RNA-bd_rpt"/>
</dbReference>
<comment type="caution">
    <text evidence="10">The sequence shown here is derived from an EMBL/GenBank/DDBJ whole genome shotgun (WGS) entry which is preliminary data.</text>
</comment>
<evidence type="ECO:0000256" key="5">
    <source>
        <dbReference type="ARBA" id="ARBA00022884"/>
    </source>
</evidence>
<feature type="repeat" description="Pumilio" evidence="7">
    <location>
        <begin position="395"/>
        <end position="431"/>
    </location>
</feature>
<keyword evidence="4" id="KW-0810">Translation regulation</keyword>
<dbReference type="GO" id="GO:0006417">
    <property type="term" value="P:regulation of translation"/>
    <property type="evidence" value="ECO:0007669"/>
    <property type="project" value="UniProtKB-KW"/>
</dbReference>
<feature type="repeat" description="Pumilio" evidence="7">
    <location>
        <begin position="579"/>
        <end position="614"/>
    </location>
</feature>
<dbReference type="EMBL" id="BSYR01000019">
    <property type="protein sequence ID" value="GMI83770.1"/>
    <property type="molecule type" value="Genomic_DNA"/>
</dbReference>
<evidence type="ECO:0000256" key="4">
    <source>
        <dbReference type="ARBA" id="ARBA00022845"/>
    </source>
</evidence>
<keyword evidence="2" id="KW-0963">Cytoplasm</keyword>
<sequence>MYGLVYDGTSSHYYKHTCVSPVSGFCFHSDGSSSSLFSNDGQQSLSENGSPPLQDLKPQHLPDALVMDSAVGNRVSSDGLIGELGVCRNSSKMYISNDQDKVGSSFRDFSVESDTILLNNPINVEKYEASDETRKGFSGFVGIQPTDPMSAPLNFNGGMNLVFPNDALISHQGLGCWNGAMGSPWKKKEHTCSYHHQNGDSVLNLRASLSKLSVNDALVHGKRNGPSRNEDHDSPRLIQETSRASVEYLLHRGLPLANGMATAHSNARIPLEDLEAFTSEDSFLIQGEGLNYMIHKGLDCTREQNKCSLQEIGVSKRQERRSQVDGWSQMAAACGNAKNFKLYSDNHFSLPPKCNSLAEARGCIYLIAKDQHGCRFLQPVFDEGSKLDVQIVFKEIIDHVVELMMNPFGNYLMQKLLEVCNEEQRMQILLMVTEEPGQLVKISLNTHGTRVVQKLIETLKTRQQISLVISALEPGFLSLIKDLNGNHVVQRCLQCLSSEDNKFIFVAAAKYCVDIATHQHGCCVLQRCISHSTGEYREKLVEEISSNGLLLAQDAYGNYAVQFILELKVPSATSTLVSQFEGNYVHLSLLKFSSHVVEKCLMVLNDETRTRIIRELLSATHFERLLQDPHANYVVQTALRVSEGPLYNSLIEAIESRKAISRNSPYSKRIFSQKLLKK</sequence>
<dbReference type="PANTHER" id="PTHR12537:SF13">
    <property type="entry name" value="PUMILIO HOMOLOGY DOMAIN FAMILY MEMBER 4"/>
    <property type="match status" value="1"/>
</dbReference>
<organism evidence="10 11">
    <name type="scientific">Hibiscus trionum</name>
    <name type="common">Flower of an hour</name>
    <dbReference type="NCBI Taxonomy" id="183268"/>
    <lineage>
        <taxon>Eukaryota</taxon>
        <taxon>Viridiplantae</taxon>
        <taxon>Streptophyta</taxon>
        <taxon>Embryophyta</taxon>
        <taxon>Tracheophyta</taxon>
        <taxon>Spermatophyta</taxon>
        <taxon>Magnoliopsida</taxon>
        <taxon>eudicotyledons</taxon>
        <taxon>Gunneridae</taxon>
        <taxon>Pentapetalae</taxon>
        <taxon>rosids</taxon>
        <taxon>malvids</taxon>
        <taxon>Malvales</taxon>
        <taxon>Malvaceae</taxon>
        <taxon>Malvoideae</taxon>
        <taxon>Hibiscus</taxon>
    </lineage>
</organism>
<evidence type="ECO:0000313" key="11">
    <source>
        <dbReference type="Proteomes" id="UP001165190"/>
    </source>
</evidence>
<evidence type="ECO:0000256" key="3">
    <source>
        <dbReference type="ARBA" id="ARBA00022737"/>
    </source>
</evidence>
<evidence type="ECO:0000256" key="7">
    <source>
        <dbReference type="PROSITE-ProRule" id="PRU00317"/>
    </source>
</evidence>
<feature type="repeat" description="Pumilio" evidence="7">
    <location>
        <begin position="471"/>
        <end position="506"/>
    </location>
</feature>
<feature type="repeat" description="Pumilio" evidence="7">
    <location>
        <begin position="507"/>
        <end position="542"/>
    </location>
</feature>
<feature type="repeat" description="Pumilio" evidence="7">
    <location>
        <begin position="434"/>
        <end position="470"/>
    </location>
</feature>
<protein>
    <recommendedName>
        <fullName evidence="9">PUM-HD domain-containing protein</fullName>
    </recommendedName>
</protein>
<dbReference type="PROSITE" id="PS50302">
    <property type="entry name" value="PUM"/>
    <property type="match status" value="7"/>
</dbReference>
<dbReference type="GO" id="GO:0005737">
    <property type="term" value="C:cytoplasm"/>
    <property type="evidence" value="ECO:0007669"/>
    <property type="project" value="UniProtKB-SubCell"/>
</dbReference>
<evidence type="ECO:0000256" key="2">
    <source>
        <dbReference type="ARBA" id="ARBA00022490"/>
    </source>
</evidence>
<dbReference type="SMART" id="SM00025">
    <property type="entry name" value="Pumilio"/>
    <property type="match status" value="8"/>
</dbReference>
<keyword evidence="5" id="KW-0694">RNA-binding</keyword>
<keyword evidence="11" id="KW-1185">Reference proteome</keyword>
<name>A0A9W7HXK9_HIBTR</name>
<dbReference type="SUPFAM" id="SSF48371">
    <property type="entry name" value="ARM repeat"/>
    <property type="match status" value="1"/>
</dbReference>
<dbReference type="InterPro" id="IPR033133">
    <property type="entry name" value="PUM-HD"/>
</dbReference>
<evidence type="ECO:0000256" key="1">
    <source>
        <dbReference type="ARBA" id="ARBA00004496"/>
    </source>
</evidence>
<dbReference type="Gene3D" id="1.25.10.10">
    <property type="entry name" value="Leucine-rich Repeat Variant"/>
    <property type="match status" value="1"/>
</dbReference>
<dbReference type="OrthoDB" id="668540at2759"/>
<keyword evidence="3" id="KW-0677">Repeat</keyword>
<dbReference type="CDD" id="cd07920">
    <property type="entry name" value="Pumilio"/>
    <property type="match status" value="1"/>
</dbReference>
<dbReference type="InterPro" id="IPR011989">
    <property type="entry name" value="ARM-like"/>
</dbReference>
<dbReference type="Pfam" id="PF00806">
    <property type="entry name" value="PUF"/>
    <property type="match status" value="8"/>
</dbReference>
<dbReference type="InterPro" id="IPR033712">
    <property type="entry name" value="Pumilio_RNA-bd"/>
</dbReference>
<gene>
    <name evidence="10" type="ORF">HRI_002046300</name>
</gene>
<dbReference type="FunFam" id="1.25.10.10:FF:000237">
    <property type="entry name" value="Pumilio homolog 9"/>
    <property type="match status" value="1"/>
</dbReference>
<evidence type="ECO:0000313" key="10">
    <source>
        <dbReference type="EMBL" id="GMI83770.1"/>
    </source>
</evidence>
<feature type="repeat" description="Pumilio" evidence="7">
    <location>
        <begin position="543"/>
        <end position="578"/>
    </location>
</feature>